<dbReference type="InterPro" id="IPR013321">
    <property type="entry name" value="Arc_rbn_hlx_hlx"/>
</dbReference>
<dbReference type="GO" id="GO:0006355">
    <property type="term" value="P:regulation of DNA-templated transcription"/>
    <property type="evidence" value="ECO:0007669"/>
    <property type="project" value="InterPro"/>
</dbReference>
<accession>A0A3S9XA82</accession>
<evidence type="ECO:0000259" key="1">
    <source>
        <dbReference type="Pfam" id="PF03869"/>
    </source>
</evidence>
<dbReference type="SUPFAM" id="SSF47598">
    <property type="entry name" value="Ribbon-helix-helix"/>
    <property type="match status" value="1"/>
</dbReference>
<dbReference type="Pfam" id="PF03869">
    <property type="entry name" value="Arc"/>
    <property type="match status" value="1"/>
</dbReference>
<name>A0A3S9XA82_9GAMM</name>
<dbReference type="AlphaFoldDB" id="A0A3S9XA82"/>
<dbReference type="Gene3D" id="1.10.1220.10">
    <property type="entry name" value="Met repressor-like"/>
    <property type="match status" value="1"/>
</dbReference>
<gene>
    <name evidence="2" type="ORF">DM558_00485</name>
</gene>
<dbReference type="InterPro" id="IPR005569">
    <property type="entry name" value="Arc_DNA-bd_dom"/>
</dbReference>
<protein>
    <submittedName>
        <fullName evidence="2">Arc family DNA-binding protein</fullName>
    </submittedName>
</protein>
<dbReference type="EMBL" id="CP029822">
    <property type="protein sequence ID" value="AZS49345.1"/>
    <property type="molecule type" value="Genomic_DNA"/>
</dbReference>
<evidence type="ECO:0000313" key="2">
    <source>
        <dbReference type="EMBL" id="AZS49345.1"/>
    </source>
</evidence>
<dbReference type="Proteomes" id="UP000273143">
    <property type="component" value="Chromosome"/>
</dbReference>
<dbReference type="KEGG" id="emo:DM558_00485"/>
<keyword evidence="2" id="KW-0238">DNA-binding</keyword>
<proteinExistence type="predicted"/>
<evidence type="ECO:0000313" key="3">
    <source>
        <dbReference type="Proteomes" id="UP000273143"/>
    </source>
</evidence>
<dbReference type="InterPro" id="IPR010985">
    <property type="entry name" value="Ribbon_hlx_hlx"/>
</dbReference>
<dbReference type="RefSeq" id="WP_127161562.1">
    <property type="nucleotide sequence ID" value="NZ_CP029822.1"/>
</dbReference>
<organism evidence="2 3">
    <name type="scientific">Entomomonas moraniae</name>
    <dbReference type="NCBI Taxonomy" id="2213226"/>
    <lineage>
        <taxon>Bacteria</taxon>
        <taxon>Pseudomonadati</taxon>
        <taxon>Pseudomonadota</taxon>
        <taxon>Gammaproteobacteria</taxon>
        <taxon>Pseudomonadales</taxon>
        <taxon>Pseudomonadaceae</taxon>
        <taxon>Entomomonas</taxon>
    </lineage>
</organism>
<dbReference type="GO" id="GO:0003677">
    <property type="term" value="F:DNA binding"/>
    <property type="evidence" value="ECO:0007669"/>
    <property type="project" value="UniProtKB-KW"/>
</dbReference>
<sequence>MKKDDIYRSQFRLPYSLYEKLKESADANNRSVNAELIIRLENSFLFGGMEASNNKEEATLTAKEIFRISEDTKKILGLLKKAEVTRIDIINKKKDDE</sequence>
<keyword evidence="3" id="KW-1185">Reference proteome</keyword>
<reference evidence="3" key="1">
    <citation type="submission" date="2018-06" db="EMBL/GenBank/DDBJ databases">
        <title>Complete genome of Pseudomonas insecticola strain QZS01.</title>
        <authorList>
            <person name="Wang J."/>
            <person name="Su Q."/>
        </authorList>
    </citation>
    <scope>NUCLEOTIDE SEQUENCE [LARGE SCALE GENOMIC DNA]</scope>
    <source>
        <strain evidence="3">QZS01</strain>
    </source>
</reference>
<feature type="domain" description="Arc-like DNA binding" evidence="1">
    <location>
        <begin position="10"/>
        <end position="45"/>
    </location>
</feature>